<comment type="caution">
    <text evidence="4">The sequence shown here is derived from an EMBL/GenBank/DDBJ whole genome shotgun (WGS) entry which is preliminary data.</text>
</comment>
<dbReference type="Pfam" id="PF23161">
    <property type="entry name" value="HTH_RNase_II"/>
    <property type="match status" value="1"/>
</dbReference>
<feature type="region of interest" description="Disordered" evidence="1">
    <location>
        <begin position="158"/>
        <end position="179"/>
    </location>
</feature>
<evidence type="ECO:0000313" key="5">
    <source>
        <dbReference type="Proteomes" id="UP001054857"/>
    </source>
</evidence>
<organism evidence="4 5">
    <name type="scientific">Astrephomene gubernaculifera</name>
    <dbReference type="NCBI Taxonomy" id="47775"/>
    <lineage>
        <taxon>Eukaryota</taxon>
        <taxon>Viridiplantae</taxon>
        <taxon>Chlorophyta</taxon>
        <taxon>core chlorophytes</taxon>
        <taxon>Chlorophyceae</taxon>
        <taxon>CS clade</taxon>
        <taxon>Chlamydomonadales</taxon>
        <taxon>Astrephomenaceae</taxon>
        <taxon>Astrephomene</taxon>
    </lineage>
</organism>
<keyword evidence="5" id="KW-1185">Reference proteome</keyword>
<evidence type="ECO:0000256" key="1">
    <source>
        <dbReference type="SAM" id="MobiDB-lite"/>
    </source>
</evidence>
<accession>A0AAD3DRR1</accession>
<feature type="non-terminal residue" evidence="4">
    <location>
        <position position="179"/>
    </location>
</feature>
<protein>
    <submittedName>
        <fullName evidence="4">Uncharacterized protein</fullName>
    </submittedName>
</protein>
<proteinExistence type="predicted"/>
<dbReference type="Pfam" id="PF25255">
    <property type="entry name" value="WHD_RNase_II"/>
    <property type="match status" value="1"/>
</dbReference>
<evidence type="ECO:0000259" key="3">
    <source>
        <dbReference type="Pfam" id="PF25255"/>
    </source>
</evidence>
<evidence type="ECO:0000313" key="4">
    <source>
        <dbReference type="EMBL" id="GFR46826.1"/>
    </source>
</evidence>
<dbReference type="EMBL" id="BMAR01000016">
    <property type="protein sequence ID" value="GFR46826.1"/>
    <property type="molecule type" value="Genomic_DNA"/>
</dbReference>
<feature type="domain" description="Ribonuclease II-like double HTH" evidence="2">
    <location>
        <begin position="94"/>
        <end position="167"/>
    </location>
</feature>
<sequence length="179" mass="18401">FSVAELAGFLAAAEAAEADEAMMEVAWEIALDGGRALQLRELASLLFDDTSPRALFVTHHLLARDDTYFKQATSRAPSGSGAIPVYSPRPAPEVAELRRRAEQQAAAQREAEAWRAAVSAARAGSSGARGSGSRPSAAEWLAGPFAARIAALQAVALSSPQGGDSSSSLAAASSAASFS</sequence>
<evidence type="ECO:0000259" key="2">
    <source>
        <dbReference type="Pfam" id="PF23161"/>
    </source>
</evidence>
<dbReference type="InterPro" id="IPR057324">
    <property type="entry name" value="WH_RNase_II"/>
</dbReference>
<feature type="domain" description="Ribonuclease II winged helix" evidence="3">
    <location>
        <begin position="10"/>
        <end position="91"/>
    </location>
</feature>
<name>A0AAD3DRR1_9CHLO</name>
<reference evidence="4 5" key="1">
    <citation type="journal article" date="2021" name="Sci. Rep.">
        <title>Genome sequencing of the multicellular alga Astrephomene provides insights into convergent evolution of germ-soma differentiation.</title>
        <authorList>
            <person name="Yamashita S."/>
            <person name="Yamamoto K."/>
            <person name="Matsuzaki R."/>
            <person name="Suzuki S."/>
            <person name="Yamaguchi H."/>
            <person name="Hirooka S."/>
            <person name="Minakuchi Y."/>
            <person name="Miyagishima S."/>
            <person name="Kawachi M."/>
            <person name="Toyoda A."/>
            <person name="Nozaki H."/>
        </authorList>
    </citation>
    <scope>NUCLEOTIDE SEQUENCE [LARGE SCALE GENOMIC DNA]</scope>
    <source>
        <strain evidence="4 5">NIES-4017</strain>
    </source>
</reference>
<dbReference type="AlphaFoldDB" id="A0AAD3DRR1"/>
<gene>
    <name evidence="4" type="ORF">Agub_g8462</name>
</gene>
<dbReference type="InterPro" id="IPR056404">
    <property type="entry name" value="HTH_RNase_II"/>
</dbReference>
<feature type="non-terminal residue" evidence="4">
    <location>
        <position position="1"/>
    </location>
</feature>
<dbReference type="Proteomes" id="UP001054857">
    <property type="component" value="Unassembled WGS sequence"/>
</dbReference>